<dbReference type="Gene3D" id="3.40.50.300">
    <property type="entry name" value="P-loop containing nucleotide triphosphate hydrolases"/>
    <property type="match status" value="1"/>
</dbReference>
<keyword evidence="3" id="KW-1185">Reference proteome</keyword>
<dbReference type="GO" id="GO:0051959">
    <property type="term" value="F:dynein light intermediate chain binding"/>
    <property type="evidence" value="ECO:0007669"/>
    <property type="project" value="InterPro"/>
</dbReference>
<dbReference type="Gene3D" id="1.10.8.710">
    <property type="match status" value="1"/>
</dbReference>
<dbReference type="PANTHER" id="PTHR45703:SF22">
    <property type="entry name" value="DYNEIN CYTOPLASMIC 2 HEAVY CHAIN 1"/>
    <property type="match status" value="1"/>
</dbReference>
<dbReference type="GO" id="GO:0005524">
    <property type="term" value="F:ATP binding"/>
    <property type="evidence" value="ECO:0007669"/>
    <property type="project" value="InterPro"/>
</dbReference>
<dbReference type="SUPFAM" id="SSF52540">
    <property type="entry name" value="P-loop containing nucleoside triphosphate hydrolases"/>
    <property type="match status" value="1"/>
</dbReference>
<dbReference type="FunFam" id="3.40.50.300:FF:000071">
    <property type="entry name" value="Cytoplasmic dynein heavy chain 1"/>
    <property type="match status" value="1"/>
</dbReference>
<evidence type="ECO:0000313" key="3">
    <source>
        <dbReference type="Proteomes" id="UP000261520"/>
    </source>
</evidence>
<reference evidence="2" key="1">
    <citation type="submission" date="2025-08" db="UniProtKB">
        <authorList>
            <consortium name="Ensembl"/>
        </authorList>
    </citation>
    <scope>IDENTIFICATION</scope>
</reference>
<protein>
    <recommendedName>
        <fullName evidence="1">Dynein heavy chain hydrolytic ATP-binding dynein motor region domain-containing protein</fullName>
    </recommendedName>
</protein>
<dbReference type="InterPro" id="IPR026983">
    <property type="entry name" value="DHC"/>
</dbReference>
<dbReference type="STRING" id="409849.ENSPMGP00000027059"/>
<dbReference type="PANTHER" id="PTHR45703">
    <property type="entry name" value="DYNEIN HEAVY CHAIN"/>
    <property type="match status" value="1"/>
</dbReference>
<dbReference type="GO" id="GO:0045505">
    <property type="term" value="F:dynein intermediate chain binding"/>
    <property type="evidence" value="ECO:0007669"/>
    <property type="project" value="InterPro"/>
</dbReference>
<reference evidence="2" key="2">
    <citation type="submission" date="2025-09" db="UniProtKB">
        <authorList>
            <consortium name="Ensembl"/>
        </authorList>
    </citation>
    <scope>IDENTIFICATION</scope>
</reference>
<feature type="domain" description="Dynein heavy chain hydrolytic ATP-binding dynein motor region" evidence="1">
    <location>
        <begin position="1"/>
        <end position="227"/>
    </location>
</feature>
<dbReference type="AlphaFoldDB" id="A0A3B4BF46"/>
<proteinExistence type="predicted"/>
<evidence type="ECO:0000259" key="1">
    <source>
        <dbReference type="Pfam" id="PF12774"/>
    </source>
</evidence>
<dbReference type="GO" id="GO:0007018">
    <property type="term" value="P:microtubule-based movement"/>
    <property type="evidence" value="ECO:0007669"/>
    <property type="project" value="InterPro"/>
</dbReference>
<sequence>VHTPLTDKCYLTLTQAMEMGFGGNPYGPAGTGKTESVKALGGLFGRQVLVFNCDEGIDVKSMGRIFVGLVKCGAWGCFDEFNRLEEAVLSAVSMQIQAIQDSLKHNKPTCELLGKEVELDPNSGVFITMNPAGKGYGGRQKLPDNLKQLFRPVAMSRPDNELIAEVILYSEGFKNGEVLGRKLVAIFHLAKELLTPQKHYDWGLRALKTVLKACGSLLQHRRKNQDKDKSNRTKIIFTDFKFLTKSG</sequence>
<dbReference type="Ensembl" id="ENSPMGT00000028828.1">
    <property type="protein sequence ID" value="ENSPMGP00000027059.1"/>
    <property type="gene ID" value="ENSPMGG00000021848.1"/>
</dbReference>
<name>A0A3B4BF46_9GOBI</name>
<dbReference type="Pfam" id="PF12774">
    <property type="entry name" value="AAA_6"/>
    <property type="match status" value="1"/>
</dbReference>
<evidence type="ECO:0000313" key="2">
    <source>
        <dbReference type="Ensembl" id="ENSPMGP00000027059.1"/>
    </source>
</evidence>
<dbReference type="GO" id="GO:0030286">
    <property type="term" value="C:dynein complex"/>
    <property type="evidence" value="ECO:0007669"/>
    <property type="project" value="InterPro"/>
</dbReference>
<accession>A0A3B4BF46</accession>
<dbReference type="Proteomes" id="UP000261520">
    <property type="component" value="Unplaced"/>
</dbReference>
<dbReference type="InterPro" id="IPR043157">
    <property type="entry name" value="Dynein_AAA1S"/>
</dbReference>
<dbReference type="InterPro" id="IPR035699">
    <property type="entry name" value="AAA_6"/>
</dbReference>
<organism evidence="2 3">
    <name type="scientific">Periophthalmus magnuspinnatus</name>
    <dbReference type="NCBI Taxonomy" id="409849"/>
    <lineage>
        <taxon>Eukaryota</taxon>
        <taxon>Metazoa</taxon>
        <taxon>Chordata</taxon>
        <taxon>Craniata</taxon>
        <taxon>Vertebrata</taxon>
        <taxon>Euteleostomi</taxon>
        <taxon>Actinopterygii</taxon>
        <taxon>Neopterygii</taxon>
        <taxon>Teleostei</taxon>
        <taxon>Neoteleostei</taxon>
        <taxon>Acanthomorphata</taxon>
        <taxon>Gobiaria</taxon>
        <taxon>Gobiiformes</taxon>
        <taxon>Gobioidei</taxon>
        <taxon>Gobiidae</taxon>
        <taxon>Oxudercinae</taxon>
        <taxon>Periophthalmus</taxon>
    </lineage>
</organism>
<dbReference type="InterPro" id="IPR027417">
    <property type="entry name" value="P-loop_NTPase"/>
</dbReference>